<feature type="compositionally biased region" description="Acidic residues" evidence="1">
    <location>
        <begin position="41"/>
        <end position="70"/>
    </location>
</feature>
<name>A0AAV4FFA6_9GAST</name>
<evidence type="ECO:0000256" key="1">
    <source>
        <dbReference type="SAM" id="MobiDB-lite"/>
    </source>
</evidence>
<dbReference type="AlphaFoldDB" id="A0AAV4FFA6"/>
<dbReference type="EMBL" id="BMAT01007816">
    <property type="protein sequence ID" value="GFR72083.1"/>
    <property type="molecule type" value="Genomic_DNA"/>
</dbReference>
<proteinExistence type="predicted"/>
<organism evidence="2 3">
    <name type="scientific">Elysia marginata</name>
    <dbReference type="NCBI Taxonomy" id="1093978"/>
    <lineage>
        <taxon>Eukaryota</taxon>
        <taxon>Metazoa</taxon>
        <taxon>Spiralia</taxon>
        <taxon>Lophotrochozoa</taxon>
        <taxon>Mollusca</taxon>
        <taxon>Gastropoda</taxon>
        <taxon>Heterobranchia</taxon>
        <taxon>Euthyneura</taxon>
        <taxon>Panpulmonata</taxon>
        <taxon>Sacoglossa</taxon>
        <taxon>Placobranchoidea</taxon>
        <taxon>Plakobranchidae</taxon>
        <taxon>Elysia</taxon>
    </lineage>
</organism>
<keyword evidence="3" id="KW-1185">Reference proteome</keyword>
<comment type="caution">
    <text evidence="2">The sequence shown here is derived from an EMBL/GenBank/DDBJ whole genome shotgun (WGS) entry which is preliminary data.</text>
</comment>
<evidence type="ECO:0000313" key="3">
    <source>
        <dbReference type="Proteomes" id="UP000762676"/>
    </source>
</evidence>
<evidence type="ECO:0000313" key="2">
    <source>
        <dbReference type="EMBL" id="GFR72083.1"/>
    </source>
</evidence>
<sequence>METQVKAGSGTAAMLSWHGTRQHFGLHKIYILDLVVDLDEQEKVEEEDDEEKEEEEEVNDDGDDDDDDDMMMTTIKKERDLYSSIIETIVD</sequence>
<protein>
    <submittedName>
        <fullName evidence="2">Uncharacterized protein</fullName>
    </submittedName>
</protein>
<reference evidence="2 3" key="1">
    <citation type="journal article" date="2021" name="Elife">
        <title>Chloroplast acquisition without the gene transfer in kleptoplastic sea slugs, Plakobranchus ocellatus.</title>
        <authorList>
            <person name="Maeda T."/>
            <person name="Takahashi S."/>
            <person name="Yoshida T."/>
            <person name="Shimamura S."/>
            <person name="Takaki Y."/>
            <person name="Nagai Y."/>
            <person name="Toyoda A."/>
            <person name="Suzuki Y."/>
            <person name="Arimoto A."/>
            <person name="Ishii H."/>
            <person name="Satoh N."/>
            <person name="Nishiyama T."/>
            <person name="Hasebe M."/>
            <person name="Maruyama T."/>
            <person name="Minagawa J."/>
            <person name="Obokata J."/>
            <person name="Shigenobu S."/>
        </authorList>
    </citation>
    <scope>NUCLEOTIDE SEQUENCE [LARGE SCALE GENOMIC DNA]</scope>
</reference>
<dbReference type="Proteomes" id="UP000762676">
    <property type="component" value="Unassembled WGS sequence"/>
</dbReference>
<gene>
    <name evidence="2" type="ORF">ElyMa_003831000</name>
</gene>
<feature type="region of interest" description="Disordered" evidence="1">
    <location>
        <begin position="41"/>
        <end position="71"/>
    </location>
</feature>
<accession>A0AAV4FFA6</accession>